<sequence>MKKRRKINLSKYSSLFIFCSCLYIIVFFVSIQNVFPNNPIKEKTFKVGSYIYDFFPQGWAFYSKNPRELTYNVVYTQSGENATQFPNASPSNYLGLIRKGRAQGIEAGRLVANLRDSDWKETEEDPVKFGRSLRAIEVKNDLQKPTIKGDILVYYQEPVPWSWAKTFKNNEYMPSKVARILVV</sequence>
<dbReference type="InterPro" id="IPR023902">
    <property type="entry name" value="Sporulation_SdpA"/>
</dbReference>
<reference evidence="1 2" key="1">
    <citation type="submission" date="2018-11" db="EMBL/GenBank/DDBJ databases">
        <authorList>
            <consortium name="Veterinary Laboratory Investigation and Response Network"/>
        </authorList>
    </citation>
    <scope>NUCLEOTIDE SEQUENCE [LARGE SCALE GENOMIC DNA]</scope>
    <source>
        <strain evidence="1 2">SPSE-18-VL-LA-PA-Ryan-0021</strain>
    </source>
</reference>
<dbReference type="AlphaFoldDB" id="A0A8H9BVH6"/>
<evidence type="ECO:0000313" key="2">
    <source>
        <dbReference type="Proteomes" id="UP000600220"/>
    </source>
</evidence>
<accession>A0A8H9BVH6</accession>
<dbReference type="RefSeq" id="WP_100040130.1">
    <property type="nucleotide sequence ID" value="NZ_CAJETO010000010.1"/>
</dbReference>
<organism evidence="1 2">
    <name type="scientific">Staphylococcus pseudintermedius</name>
    <dbReference type="NCBI Taxonomy" id="283734"/>
    <lineage>
        <taxon>Bacteria</taxon>
        <taxon>Bacillati</taxon>
        <taxon>Bacillota</taxon>
        <taxon>Bacilli</taxon>
        <taxon>Bacillales</taxon>
        <taxon>Staphylococcaceae</taxon>
        <taxon>Staphylococcus</taxon>
        <taxon>Staphylococcus intermedius group</taxon>
    </lineage>
</organism>
<evidence type="ECO:0000313" key="1">
    <source>
        <dbReference type="EMBL" id="EGQ4383484.1"/>
    </source>
</evidence>
<dbReference type="EMBL" id="AAXKXX010000001">
    <property type="protein sequence ID" value="EGQ4383484.1"/>
    <property type="molecule type" value="Genomic_DNA"/>
</dbReference>
<dbReference type="Proteomes" id="UP000600220">
    <property type="component" value="Unassembled WGS sequence"/>
</dbReference>
<proteinExistence type="predicted"/>
<protein>
    <submittedName>
        <fullName evidence="1">SdpA family antimicrobial peptide system protein</fullName>
    </submittedName>
</protein>
<comment type="caution">
    <text evidence="1">The sequence shown here is derived from an EMBL/GenBank/DDBJ whole genome shotgun (WGS) entry which is preliminary data.</text>
</comment>
<keyword evidence="2" id="KW-1185">Reference proteome</keyword>
<dbReference type="NCBIfam" id="TIGR04034">
    <property type="entry name" value="export_SdpA"/>
    <property type="match status" value="1"/>
</dbReference>
<gene>
    <name evidence="1" type="ORF">EGV54_00005</name>
</gene>
<name>A0A8H9BVH6_STAPS</name>
<dbReference type="Pfam" id="PF17418">
    <property type="entry name" value="SdpA"/>
    <property type="match status" value="1"/>
</dbReference>